<name>A0AAW1QT34_9CHLO</name>
<gene>
    <name evidence="3" type="ORF">WJX72_012342</name>
</gene>
<organism evidence="3 4">
    <name type="scientific">[Myrmecia] bisecta</name>
    <dbReference type="NCBI Taxonomy" id="41462"/>
    <lineage>
        <taxon>Eukaryota</taxon>
        <taxon>Viridiplantae</taxon>
        <taxon>Chlorophyta</taxon>
        <taxon>core chlorophytes</taxon>
        <taxon>Trebouxiophyceae</taxon>
        <taxon>Trebouxiales</taxon>
        <taxon>Trebouxiaceae</taxon>
        <taxon>Myrmecia</taxon>
    </lineage>
</organism>
<keyword evidence="4" id="KW-1185">Reference proteome</keyword>
<sequence>MAPGSPLKLTLFRKKKEASTNASDLNYGEAAPVSPSAASDSTKKRWGFFSGKSRRNSADLHGSEEIIRHMQQELDFLRAQTQKQELDLRGLNQELHTRDAENNDLQAQWNLHNFKYQLLVDMWAMRVLDNEELVQHTQPAP</sequence>
<dbReference type="Proteomes" id="UP001489004">
    <property type="component" value="Unassembled WGS sequence"/>
</dbReference>
<evidence type="ECO:0000256" key="1">
    <source>
        <dbReference type="SAM" id="Coils"/>
    </source>
</evidence>
<dbReference type="EMBL" id="JALJOR010000002">
    <property type="protein sequence ID" value="KAK9824681.1"/>
    <property type="molecule type" value="Genomic_DNA"/>
</dbReference>
<keyword evidence="1" id="KW-0175">Coiled coil</keyword>
<feature type="region of interest" description="Disordered" evidence="2">
    <location>
        <begin position="1"/>
        <end position="60"/>
    </location>
</feature>
<feature type="compositionally biased region" description="Low complexity" evidence="2">
    <location>
        <begin position="30"/>
        <end position="40"/>
    </location>
</feature>
<evidence type="ECO:0000256" key="2">
    <source>
        <dbReference type="SAM" id="MobiDB-lite"/>
    </source>
</evidence>
<proteinExistence type="predicted"/>
<protein>
    <submittedName>
        <fullName evidence="3">Uncharacterized protein</fullName>
    </submittedName>
</protein>
<accession>A0AAW1QT34</accession>
<dbReference type="AlphaFoldDB" id="A0AAW1QT34"/>
<evidence type="ECO:0000313" key="3">
    <source>
        <dbReference type="EMBL" id="KAK9824681.1"/>
    </source>
</evidence>
<evidence type="ECO:0000313" key="4">
    <source>
        <dbReference type="Proteomes" id="UP001489004"/>
    </source>
</evidence>
<comment type="caution">
    <text evidence="3">The sequence shown here is derived from an EMBL/GenBank/DDBJ whole genome shotgun (WGS) entry which is preliminary data.</text>
</comment>
<feature type="coiled-coil region" evidence="1">
    <location>
        <begin position="60"/>
        <end position="108"/>
    </location>
</feature>
<reference evidence="3 4" key="1">
    <citation type="journal article" date="2024" name="Nat. Commun.">
        <title>Phylogenomics reveals the evolutionary origins of lichenization in chlorophyte algae.</title>
        <authorList>
            <person name="Puginier C."/>
            <person name="Libourel C."/>
            <person name="Otte J."/>
            <person name="Skaloud P."/>
            <person name="Haon M."/>
            <person name="Grisel S."/>
            <person name="Petersen M."/>
            <person name="Berrin J.G."/>
            <person name="Delaux P.M."/>
            <person name="Dal Grande F."/>
            <person name="Keller J."/>
        </authorList>
    </citation>
    <scope>NUCLEOTIDE SEQUENCE [LARGE SCALE GENOMIC DNA]</scope>
    <source>
        <strain evidence="3 4">SAG 2043</strain>
    </source>
</reference>